<accession>A0A1W1Z4R6</accession>
<protein>
    <submittedName>
        <fullName evidence="1">Uncharacterized protein</fullName>
    </submittedName>
</protein>
<sequence length="87" mass="9681">MEPLRIRNENKMFRNIIPNVSIKFCYEKPLSDISAHAIASSFSLAKNACLLNGVDNFSSIGYHVLKTFLAAKGEDFLGKSRQTAMSL</sequence>
<proteinExistence type="predicted"/>
<dbReference type="EMBL" id="FWYD01000001">
    <property type="protein sequence ID" value="SMC42938.1"/>
    <property type="molecule type" value="Genomic_DNA"/>
</dbReference>
<name>A0A1W1Z4R6_9RHOB</name>
<evidence type="ECO:0000313" key="1">
    <source>
        <dbReference type="EMBL" id="SMC42938.1"/>
    </source>
</evidence>
<dbReference type="Proteomes" id="UP000192330">
    <property type="component" value="Unassembled WGS sequence"/>
</dbReference>
<keyword evidence="2" id="KW-1185">Reference proteome</keyword>
<organism evidence="1 2">
    <name type="scientific">Primorskyibacter flagellatus</name>
    <dbReference type="NCBI Taxonomy" id="1387277"/>
    <lineage>
        <taxon>Bacteria</taxon>
        <taxon>Pseudomonadati</taxon>
        <taxon>Pseudomonadota</taxon>
        <taxon>Alphaproteobacteria</taxon>
        <taxon>Rhodobacterales</taxon>
        <taxon>Roseobacteraceae</taxon>
        <taxon>Primorskyibacter</taxon>
    </lineage>
</organism>
<gene>
    <name evidence="1" type="ORF">SAMN06295998_101197</name>
</gene>
<dbReference type="AlphaFoldDB" id="A0A1W1Z4R6"/>
<dbReference type="STRING" id="1387277.SAMN06295998_101197"/>
<reference evidence="1 2" key="1">
    <citation type="submission" date="2017-04" db="EMBL/GenBank/DDBJ databases">
        <authorList>
            <person name="Afonso C.L."/>
            <person name="Miller P.J."/>
            <person name="Scott M.A."/>
            <person name="Spackman E."/>
            <person name="Goraichik I."/>
            <person name="Dimitrov K.M."/>
            <person name="Suarez D.L."/>
            <person name="Swayne D.E."/>
        </authorList>
    </citation>
    <scope>NUCLEOTIDE SEQUENCE [LARGE SCALE GENOMIC DNA]</scope>
    <source>
        <strain evidence="1 2">CGMCC 1.12644</strain>
    </source>
</reference>
<evidence type="ECO:0000313" key="2">
    <source>
        <dbReference type="Proteomes" id="UP000192330"/>
    </source>
</evidence>